<dbReference type="InterPro" id="IPR029035">
    <property type="entry name" value="DHS-like_NAD/FAD-binding_dom"/>
</dbReference>
<dbReference type="EMBL" id="CM001882">
    <property type="protein sequence ID" value="EOY04068.1"/>
    <property type="molecule type" value="Genomic_DNA"/>
</dbReference>
<dbReference type="InParanoid" id="A0A061EHD8"/>
<accession>A0A061EHD8</accession>
<dbReference type="Gramene" id="EOY04068">
    <property type="protein sequence ID" value="EOY04068"/>
    <property type="gene ID" value="TCM_019331"/>
</dbReference>
<dbReference type="SUPFAM" id="SSF52467">
    <property type="entry name" value="DHS-like NAD/FAD-binding domain"/>
    <property type="match status" value="1"/>
</dbReference>
<reference evidence="1 2" key="1">
    <citation type="journal article" date="2013" name="Genome Biol.">
        <title>The genome sequence of the most widely cultivated cacao type and its use to identify candidate genes regulating pod color.</title>
        <authorList>
            <person name="Motamayor J.C."/>
            <person name="Mockaitis K."/>
            <person name="Schmutz J."/>
            <person name="Haiminen N."/>
            <person name="Iii D.L."/>
            <person name="Cornejo O."/>
            <person name="Findley S.D."/>
            <person name="Zheng P."/>
            <person name="Utro F."/>
            <person name="Royaert S."/>
            <person name="Saski C."/>
            <person name="Jenkins J."/>
            <person name="Podicheti R."/>
            <person name="Zhao M."/>
            <person name="Scheffler B.E."/>
            <person name="Stack J.C."/>
            <person name="Feltus F.A."/>
            <person name="Mustiga G.M."/>
            <person name="Amores F."/>
            <person name="Phillips W."/>
            <person name="Marelli J.P."/>
            <person name="May G.D."/>
            <person name="Shapiro H."/>
            <person name="Ma J."/>
            <person name="Bustamante C.D."/>
            <person name="Schnell R.J."/>
            <person name="Main D."/>
            <person name="Gilbert D."/>
            <person name="Parida L."/>
            <person name="Kuhn D.N."/>
        </authorList>
    </citation>
    <scope>NUCLEOTIDE SEQUENCE [LARGE SCALE GENOMIC DNA]</scope>
    <source>
        <strain evidence="2">cv. Matina 1-6</strain>
    </source>
</reference>
<protein>
    <submittedName>
        <fullName evidence="1">Uncharacterized protein</fullName>
    </submittedName>
</protein>
<name>A0A061EHD8_THECC</name>
<organism evidence="1 2">
    <name type="scientific">Theobroma cacao</name>
    <name type="common">Cacao</name>
    <name type="synonym">Cocoa</name>
    <dbReference type="NCBI Taxonomy" id="3641"/>
    <lineage>
        <taxon>Eukaryota</taxon>
        <taxon>Viridiplantae</taxon>
        <taxon>Streptophyta</taxon>
        <taxon>Embryophyta</taxon>
        <taxon>Tracheophyta</taxon>
        <taxon>Spermatophyta</taxon>
        <taxon>Magnoliopsida</taxon>
        <taxon>eudicotyledons</taxon>
        <taxon>Gunneridae</taxon>
        <taxon>Pentapetalae</taxon>
        <taxon>rosids</taxon>
        <taxon>malvids</taxon>
        <taxon>Malvales</taxon>
        <taxon>Malvaceae</taxon>
        <taxon>Byttnerioideae</taxon>
        <taxon>Theobroma</taxon>
    </lineage>
</organism>
<evidence type="ECO:0000313" key="2">
    <source>
        <dbReference type="Proteomes" id="UP000026915"/>
    </source>
</evidence>
<dbReference type="STRING" id="3641.A0A061EHD8"/>
<dbReference type="HOGENOM" id="CLU_1996717_0_0_1"/>
<evidence type="ECO:0000313" key="1">
    <source>
        <dbReference type="EMBL" id="EOY04068.1"/>
    </source>
</evidence>
<keyword evidence="2" id="KW-1185">Reference proteome</keyword>
<dbReference type="Gene3D" id="3.40.50.1220">
    <property type="entry name" value="TPP-binding domain"/>
    <property type="match status" value="1"/>
</dbReference>
<gene>
    <name evidence="1" type="ORF">TCM_019331</name>
</gene>
<dbReference type="AlphaFoldDB" id="A0A061EHD8"/>
<dbReference type="Proteomes" id="UP000026915">
    <property type="component" value="Chromosome 4"/>
</dbReference>
<proteinExistence type="predicted"/>
<sequence length="125" mass="14132">MRKLVERTGIPFLLTPMGKGLVNDDHELAASAANGCTTMLYSADGSRKLTERGDACGRGELKLQLEPRETEERERCRVLGWGGIRRREENIYNLCLTSTLMTKGPWRENRALPVFHFQLLDGRPS</sequence>